<dbReference type="EMBL" id="VJZC01000011">
    <property type="protein sequence ID" value="MPY56244.1"/>
    <property type="molecule type" value="Genomic_DNA"/>
</dbReference>
<dbReference type="UniPathway" id="UPA00539"/>
<dbReference type="RefSeq" id="WP_152769719.1">
    <property type="nucleotide sequence ID" value="NZ_VJZC01000011.1"/>
</dbReference>
<organism evidence="5 6">
    <name type="scientific">Streptomyces spongiae</name>
    <dbReference type="NCBI Taxonomy" id="565072"/>
    <lineage>
        <taxon>Bacteria</taxon>
        <taxon>Bacillati</taxon>
        <taxon>Actinomycetota</taxon>
        <taxon>Actinomycetes</taxon>
        <taxon>Kitasatosporales</taxon>
        <taxon>Streptomycetaceae</taxon>
        <taxon>Streptomyces</taxon>
    </lineage>
</organism>
<sequence length="45" mass="4966">MTESVQQAVESHTQAGNEESPVWQTPDYVVVETALEVTAYALSNR</sequence>
<gene>
    <name evidence="5" type="primary">pqqA</name>
    <name evidence="5" type="ORF">FNH08_03345</name>
</gene>
<dbReference type="Proteomes" id="UP000400924">
    <property type="component" value="Unassembled WGS sequence"/>
</dbReference>
<dbReference type="GO" id="GO:0018189">
    <property type="term" value="P:pyrroloquinoline quinone biosynthetic process"/>
    <property type="evidence" value="ECO:0007669"/>
    <property type="project" value="UniProtKB-UniPathway"/>
</dbReference>
<protein>
    <recommendedName>
        <fullName evidence="3">Coenzyme PQQ synthesis protein A</fullName>
    </recommendedName>
</protein>
<comment type="similarity">
    <text evidence="2">Belongs to the PqqA family.</text>
</comment>
<dbReference type="NCBIfam" id="TIGR02107">
    <property type="entry name" value="PQQ_syn_pqqA"/>
    <property type="match status" value="1"/>
</dbReference>
<dbReference type="AlphaFoldDB" id="A0A5N8XAM6"/>
<name>A0A5N8XAM6_9ACTN</name>
<evidence type="ECO:0000256" key="4">
    <source>
        <dbReference type="SAM" id="MobiDB-lite"/>
    </source>
</evidence>
<dbReference type="OrthoDB" id="3483746at2"/>
<evidence type="ECO:0000256" key="1">
    <source>
        <dbReference type="ARBA" id="ARBA00004886"/>
    </source>
</evidence>
<reference evidence="5 6" key="1">
    <citation type="submission" date="2019-07" db="EMBL/GenBank/DDBJ databases">
        <title>New species of Amycolatopsis and Streptomyces.</title>
        <authorList>
            <person name="Duangmal K."/>
            <person name="Teo W.F.A."/>
            <person name="Lipun K."/>
        </authorList>
    </citation>
    <scope>NUCLEOTIDE SEQUENCE [LARGE SCALE GENOMIC DNA]</scope>
    <source>
        <strain evidence="5 6">NBRC 106415</strain>
    </source>
</reference>
<keyword evidence="6" id="KW-1185">Reference proteome</keyword>
<comment type="caution">
    <text evidence="5">The sequence shown here is derived from an EMBL/GenBank/DDBJ whole genome shotgun (WGS) entry which is preliminary data.</text>
</comment>
<comment type="pathway">
    <text evidence="1">Cofactor biosynthesis; pyrroloquinoline quinone biosynthesis.</text>
</comment>
<evidence type="ECO:0000313" key="6">
    <source>
        <dbReference type="Proteomes" id="UP000400924"/>
    </source>
</evidence>
<evidence type="ECO:0000256" key="3">
    <source>
        <dbReference type="ARBA" id="ARBA00015086"/>
    </source>
</evidence>
<evidence type="ECO:0000256" key="2">
    <source>
        <dbReference type="ARBA" id="ARBA00009325"/>
    </source>
</evidence>
<feature type="region of interest" description="Disordered" evidence="4">
    <location>
        <begin position="1"/>
        <end position="22"/>
    </location>
</feature>
<evidence type="ECO:0000313" key="5">
    <source>
        <dbReference type="EMBL" id="MPY56244.1"/>
    </source>
</evidence>
<dbReference type="InterPro" id="IPR011725">
    <property type="entry name" value="PQQ_synth_PqqA"/>
</dbReference>
<feature type="compositionally biased region" description="Polar residues" evidence="4">
    <location>
        <begin position="1"/>
        <end position="17"/>
    </location>
</feature>
<accession>A0A5N8XAM6</accession>
<proteinExistence type="inferred from homology"/>